<evidence type="ECO:0000313" key="2">
    <source>
        <dbReference type="Proteomes" id="UP001374535"/>
    </source>
</evidence>
<dbReference type="Proteomes" id="UP001374535">
    <property type="component" value="Chromosome 6"/>
</dbReference>
<sequence length="111" mass="12580">MSIYLMKLTNILSFIGSNNSHDENKSISLSLNGELRHSYSRNYDMKMGTSYGPKSLTIIRAKHMSKKPSRLILSNCASNLITLSFGTTKNNYSNFHMRYFAGCVMSHKNAF</sequence>
<reference evidence="1 2" key="1">
    <citation type="journal article" date="2023" name="Life. Sci Alliance">
        <title>Evolutionary insights into 3D genome organization and epigenetic landscape of Vigna mungo.</title>
        <authorList>
            <person name="Junaid A."/>
            <person name="Singh B."/>
            <person name="Bhatia S."/>
        </authorList>
    </citation>
    <scope>NUCLEOTIDE SEQUENCE [LARGE SCALE GENOMIC DNA]</scope>
    <source>
        <strain evidence="1">Urdbean</strain>
    </source>
</reference>
<gene>
    <name evidence="1" type="ORF">V8G54_021572</name>
</gene>
<organism evidence="1 2">
    <name type="scientific">Vigna mungo</name>
    <name type="common">Black gram</name>
    <name type="synonym">Phaseolus mungo</name>
    <dbReference type="NCBI Taxonomy" id="3915"/>
    <lineage>
        <taxon>Eukaryota</taxon>
        <taxon>Viridiplantae</taxon>
        <taxon>Streptophyta</taxon>
        <taxon>Embryophyta</taxon>
        <taxon>Tracheophyta</taxon>
        <taxon>Spermatophyta</taxon>
        <taxon>Magnoliopsida</taxon>
        <taxon>eudicotyledons</taxon>
        <taxon>Gunneridae</taxon>
        <taxon>Pentapetalae</taxon>
        <taxon>rosids</taxon>
        <taxon>fabids</taxon>
        <taxon>Fabales</taxon>
        <taxon>Fabaceae</taxon>
        <taxon>Papilionoideae</taxon>
        <taxon>50 kb inversion clade</taxon>
        <taxon>NPAAA clade</taxon>
        <taxon>indigoferoid/millettioid clade</taxon>
        <taxon>Phaseoleae</taxon>
        <taxon>Vigna</taxon>
    </lineage>
</organism>
<keyword evidence="2" id="KW-1185">Reference proteome</keyword>
<dbReference type="AlphaFoldDB" id="A0AAQ3NFU7"/>
<accession>A0AAQ3NFU7</accession>
<dbReference type="EMBL" id="CP144695">
    <property type="protein sequence ID" value="WVZ08226.1"/>
    <property type="molecule type" value="Genomic_DNA"/>
</dbReference>
<protein>
    <submittedName>
        <fullName evidence="1">Uncharacterized protein</fullName>
    </submittedName>
</protein>
<evidence type="ECO:0000313" key="1">
    <source>
        <dbReference type="EMBL" id="WVZ08226.1"/>
    </source>
</evidence>
<name>A0AAQ3NFU7_VIGMU</name>
<proteinExistence type="predicted"/>